<keyword evidence="3" id="KW-1185">Reference proteome</keyword>
<dbReference type="AlphaFoldDB" id="A0A327NUA4"/>
<protein>
    <recommendedName>
        <fullName evidence="1">HTH LytTR-type domain-containing protein</fullName>
    </recommendedName>
</protein>
<accession>A0A327NUA4</accession>
<reference evidence="2 3" key="1">
    <citation type="submission" date="2018-06" db="EMBL/GenBank/DDBJ databases">
        <title>Spirosoma sp. HMF3257 Genome sequencing and assembly.</title>
        <authorList>
            <person name="Kang H."/>
            <person name="Cha I."/>
            <person name="Kim H."/>
            <person name="Kang J."/>
            <person name="Joh K."/>
        </authorList>
    </citation>
    <scope>NUCLEOTIDE SEQUENCE [LARGE SCALE GENOMIC DNA]</scope>
    <source>
        <strain evidence="2 3">HMF3257</strain>
    </source>
</reference>
<sequence>MDQGEGNYSIIYTLDQKYVLKRSLRKVMDDLPNYFIQAQKAYLVNQHHIESIKGSTLEINQQLIPIGRNYRKQLLESIVSIY</sequence>
<dbReference type="Gene3D" id="2.40.50.1020">
    <property type="entry name" value="LytTr DNA-binding domain"/>
    <property type="match status" value="1"/>
</dbReference>
<dbReference type="SMART" id="SM00850">
    <property type="entry name" value="LytTR"/>
    <property type="match status" value="1"/>
</dbReference>
<name>A0A327NUA4_9BACT</name>
<dbReference type="EMBL" id="QLII01000001">
    <property type="protein sequence ID" value="RAI78019.1"/>
    <property type="molecule type" value="Genomic_DNA"/>
</dbReference>
<organism evidence="2 3">
    <name type="scientific">Spirosoma telluris</name>
    <dbReference type="NCBI Taxonomy" id="2183553"/>
    <lineage>
        <taxon>Bacteria</taxon>
        <taxon>Pseudomonadati</taxon>
        <taxon>Bacteroidota</taxon>
        <taxon>Cytophagia</taxon>
        <taxon>Cytophagales</taxon>
        <taxon>Cytophagaceae</taxon>
        <taxon>Spirosoma</taxon>
    </lineage>
</organism>
<dbReference type="OrthoDB" id="940990at2"/>
<dbReference type="GO" id="GO:0003677">
    <property type="term" value="F:DNA binding"/>
    <property type="evidence" value="ECO:0007669"/>
    <property type="project" value="InterPro"/>
</dbReference>
<evidence type="ECO:0000313" key="3">
    <source>
        <dbReference type="Proteomes" id="UP000249016"/>
    </source>
</evidence>
<feature type="domain" description="HTH LytTR-type" evidence="1">
    <location>
        <begin position="3"/>
        <end position="79"/>
    </location>
</feature>
<proteinExistence type="predicted"/>
<dbReference type="Proteomes" id="UP000249016">
    <property type="component" value="Unassembled WGS sequence"/>
</dbReference>
<evidence type="ECO:0000259" key="1">
    <source>
        <dbReference type="SMART" id="SM00850"/>
    </source>
</evidence>
<dbReference type="Pfam" id="PF04397">
    <property type="entry name" value="LytTR"/>
    <property type="match status" value="1"/>
</dbReference>
<gene>
    <name evidence="2" type="ORF">HMF3257_35075</name>
</gene>
<dbReference type="RefSeq" id="WP_111349298.1">
    <property type="nucleotide sequence ID" value="NZ_QLII01000001.1"/>
</dbReference>
<comment type="caution">
    <text evidence="2">The sequence shown here is derived from an EMBL/GenBank/DDBJ whole genome shotgun (WGS) entry which is preliminary data.</text>
</comment>
<evidence type="ECO:0000313" key="2">
    <source>
        <dbReference type="EMBL" id="RAI78019.1"/>
    </source>
</evidence>
<dbReference type="InterPro" id="IPR007492">
    <property type="entry name" value="LytTR_DNA-bd_dom"/>
</dbReference>